<feature type="domain" description="KH type-2" evidence="8">
    <location>
        <begin position="47"/>
        <end position="118"/>
    </location>
</feature>
<keyword evidence="9" id="KW-0150">Chloroplast</keyword>
<dbReference type="PANTHER" id="PTHR11760">
    <property type="entry name" value="30S/40S RIBOSOMAL PROTEIN S3"/>
    <property type="match status" value="1"/>
</dbReference>
<sequence>MGRKIHPLGFRLGVNQKHYSYWFAQTRDYPKFLEGDRKIRDFVEKYIQKHVKNVSNYGGIEHIEIQRKTDLIQIDIHTGFPDLLIEERSLGISQLKSDLGNMLGLESRNLRVTLISVTQPYREPKILAEHVALQLRNRVPFRRTMKKTIETVGKTTDKGVKIQIAGRLNGSEMARVEWAREGRVPLQTVKANISYCYHPAQTIHGVLGVKTWVFRDSQQWRQFMGFWVQRLGFFGIVN</sequence>
<dbReference type="HAMAP" id="MF_01309_B">
    <property type="entry name" value="Ribosomal_uS3_B"/>
    <property type="match status" value="1"/>
</dbReference>
<reference evidence="9" key="1">
    <citation type="journal article" date="2018" name="Mitochondrial DNA Part B Resour">
        <title>The first complete chloroplast genome of Pteris vittata (Pteridaceae), an arsenic hyperaccumulating fern.</title>
        <authorList>
            <person name="Zeng H."/>
            <person name="Li M."/>
            <person name="Xu R."/>
            <person name="Liu S."/>
            <person name="Wang Z."/>
            <person name="Wang T."/>
            <person name="Su Y."/>
        </authorList>
    </citation>
    <scope>NUCLEOTIDE SEQUENCE</scope>
</reference>
<comment type="similarity">
    <text evidence="1 7">Belongs to the universal ribosomal protein uS3 family.</text>
</comment>
<evidence type="ECO:0000256" key="1">
    <source>
        <dbReference type="ARBA" id="ARBA00010761"/>
    </source>
</evidence>
<dbReference type="Pfam" id="PF00189">
    <property type="entry name" value="Ribosomal_S3_C"/>
    <property type="match status" value="1"/>
</dbReference>
<keyword evidence="5 7" id="KW-0687">Ribonucleoprotein</keyword>
<dbReference type="InterPro" id="IPR004044">
    <property type="entry name" value="KH_dom_type_2"/>
</dbReference>
<dbReference type="EMBL" id="MH500228">
    <property type="protein sequence ID" value="QBF44627.1"/>
    <property type="molecule type" value="Genomic_DNA"/>
</dbReference>
<dbReference type="InterPro" id="IPR009019">
    <property type="entry name" value="KH_sf_prok-type"/>
</dbReference>
<gene>
    <name evidence="7 9" type="primary">rps3</name>
</gene>
<dbReference type="Gene3D" id="3.30.300.20">
    <property type="match status" value="1"/>
</dbReference>
<keyword evidence="4 7" id="KW-0689">Ribosomal protein</keyword>
<keyword evidence="3 7" id="KW-0694">RNA-binding</keyword>
<comment type="subcellular location">
    <subcellularLocation>
        <location evidence="7">Plastid</location>
        <location evidence="7">Chloroplast</location>
    </subcellularLocation>
</comment>
<proteinExistence type="inferred from homology"/>
<dbReference type="NCBIfam" id="TIGR01009">
    <property type="entry name" value="rpsC_bact"/>
    <property type="match status" value="1"/>
</dbReference>
<accession>A0A411NIW3</accession>
<dbReference type="GO" id="GO:0019843">
    <property type="term" value="F:rRNA binding"/>
    <property type="evidence" value="ECO:0007669"/>
    <property type="project" value="UniProtKB-UniRule"/>
</dbReference>
<evidence type="ECO:0000256" key="6">
    <source>
        <dbReference type="ARBA" id="ARBA00035154"/>
    </source>
</evidence>
<evidence type="ECO:0000256" key="5">
    <source>
        <dbReference type="ARBA" id="ARBA00023274"/>
    </source>
</evidence>
<evidence type="ECO:0000256" key="3">
    <source>
        <dbReference type="ARBA" id="ARBA00022884"/>
    </source>
</evidence>
<dbReference type="GO" id="GO:0009507">
    <property type="term" value="C:chloroplast"/>
    <property type="evidence" value="ECO:0007669"/>
    <property type="project" value="UniProtKB-SubCell"/>
</dbReference>
<protein>
    <recommendedName>
        <fullName evidence="6 7">Small ribosomal subunit protein uS3c</fullName>
    </recommendedName>
</protein>
<comment type="subunit">
    <text evidence="7">Part of the 30S ribosomal subunit.</text>
</comment>
<dbReference type="SUPFAM" id="SSF54814">
    <property type="entry name" value="Prokaryotic type KH domain (KH-domain type II)"/>
    <property type="match status" value="1"/>
</dbReference>
<organism evidence="9">
    <name type="scientific">Pteris vittata</name>
    <name type="common">Chinese ladder brake</name>
    <dbReference type="NCBI Taxonomy" id="13821"/>
    <lineage>
        <taxon>Eukaryota</taxon>
        <taxon>Viridiplantae</taxon>
        <taxon>Streptophyta</taxon>
        <taxon>Embryophyta</taxon>
        <taxon>Tracheophyta</taxon>
        <taxon>Polypodiopsida</taxon>
        <taxon>Polypodiidae</taxon>
        <taxon>Polypodiales</taxon>
        <taxon>Pteridineae</taxon>
        <taxon>Pteridaceae</taxon>
        <taxon>Pteridoideae</taxon>
        <taxon>Pteris</taxon>
        <taxon>Pteris subgen. Pteris</taxon>
        <taxon>Pteris sect. Pteris</taxon>
    </lineage>
</organism>
<dbReference type="InterPro" id="IPR036419">
    <property type="entry name" value="Ribosomal_S3_C_sf"/>
</dbReference>
<dbReference type="AlphaFoldDB" id="A0A411NIW3"/>
<dbReference type="SUPFAM" id="SSF54821">
    <property type="entry name" value="Ribosomal protein S3 C-terminal domain"/>
    <property type="match status" value="1"/>
</dbReference>
<dbReference type="PANTHER" id="PTHR11760:SF19">
    <property type="entry name" value="SMALL RIBOSOMAL SUBUNIT PROTEIN US3C"/>
    <property type="match status" value="1"/>
</dbReference>
<evidence type="ECO:0000313" key="9">
    <source>
        <dbReference type="EMBL" id="QBF44627.1"/>
    </source>
</evidence>
<evidence type="ECO:0000256" key="2">
    <source>
        <dbReference type="ARBA" id="ARBA00022730"/>
    </source>
</evidence>
<evidence type="ECO:0000256" key="4">
    <source>
        <dbReference type="ARBA" id="ARBA00022980"/>
    </source>
</evidence>
<evidence type="ECO:0000259" key="8">
    <source>
        <dbReference type="PROSITE" id="PS50823"/>
    </source>
</evidence>
<keyword evidence="2 7" id="KW-0699">rRNA-binding</keyword>
<evidence type="ECO:0000256" key="7">
    <source>
        <dbReference type="HAMAP-Rule" id="MF_01309"/>
    </source>
</evidence>
<keyword evidence="9" id="KW-0934">Plastid</keyword>
<geneLocation type="chloroplast" evidence="9"/>
<dbReference type="InterPro" id="IPR001351">
    <property type="entry name" value="Ribosomal_uS3_C"/>
</dbReference>
<dbReference type="GO" id="GO:0003735">
    <property type="term" value="F:structural constituent of ribosome"/>
    <property type="evidence" value="ECO:0007669"/>
    <property type="project" value="InterPro"/>
</dbReference>
<dbReference type="InterPro" id="IPR057258">
    <property type="entry name" value="Ribosomal_uS3"/>
</dbReference>
<dbReference type="InterPro" id="IPR015946">
    <property type="entry name" value="KH_dom-like_a/b"/>
</dbReference>
<dbReference type="GO" id="GO:0022627">
    <property type="term" value="C:cytosolic small ribosomal subunit"/>
    <property type="evidence" value="ECO:0007669"/>
    <property type="project" value="TreeGrafter"/>
</dbReference>
<name>A0A411NIW3_PTEVI</name>
<dbReference type="Gene3D" id="3.30.1140.32">
    <property type="entry name" value="Ribosomal protein S3, C-terminal domain"/>
    <property type="match status" value="1"/>
</dbReference>
<dbReference type="GO" id="GO:0006412">
    <property type="term" value="P:translation"/>
    <property type="evidence" value="ECO:0007669"/>
    <property type="project" value="UniProtKB-UniRule"/>
</dbReference>
<dbReference type="InterPro" id="IPR005704">
    <property type="entry name" value="Ribosomal_uS3_bac-typ"/>
</dbReference>
<dbReference type="CDD" id="cd02412">
    <property type="entry name" value="KH-II_30S_S3"/>
    <property type="match status" value="1"/>
</dbReference>
<dbReference type="PROSITE" id="PS50823">
    <property type="entry name" value="KH_TYPE_2"/>
    <property type="match status" value="1"/>
</dbReference>